<dbReference type="Gramene" id="AUR62031912-RA">
    <property type="protein sequence ID" value="AUR62031912-RA:cds"/>
    <property type="gene ID" value="AUR62031912"/>
</dbReference>
<dbReference type="EnsemblPlants" id="AUR62031912-RA">
    <property type="protein sequence ID" value="AUR62031912-RA:cds"/>
    <property type="gene ID" value="AUR62031912"/>
</dbReference>
<dbReference type="Pfam" id="PF13456">
    <property type="entry name" value="RVT_3"/>
    <property type="match status" value="1"/>
</dbReference>
<dbReference type="GO" id="GO:0003676">
    <property type="term" value="F:nucleic acid binding"/>
    <property type="evidence" value="ECO:0007669"/>
    <property type="project" value="InterPro"/>
</dbReference>
<dbReference type="PANTHER" id="PTHR34835:SF90">
    <property type="entry name" value="AMINOTRANSFERASE-LIKE PLANT MOBILE DOMAIN-CONTAINING PROTEIN"/>
    <property type="match status" value="1"/>
</dbReference>
<feature type="domain" description="RNase H type-1" evidence="1">
    <location>
        <begin position="51"/>
        <end position="124"/>
    </location>
</feature>
<organism evidence="2 3">
    <name type="scientific">Chenopodium quinoa</name>
    <name type="common">Quinoa</name>
    <dbReference type="NCBI Taxonomy" id="63459"/>
    <lineage>
        <taxon>Eukaryota</taxon>
        <taxon>Viridiplantae</taxon>
        <taxon>Streptophyta</taxon>
        <taxon>Embryophyta</taxon>
        <taxon>Tracheophyta</taxon>
        <taxon>Spermatophyta</taxon>
        <taxon>Magnoliopsida</taxon>
        <taxon>eudicotyledons</taxon>
        <taxon>Gunneridae</taxon>
        <taxon>Pentapetalae</taxon>
        <taxon>Caryophyllales</taxon>
        <taxon>Chenopodiaceae</taxon>
        <taxon>Chenopodioideae</taxon>
        <taxon>Atripliceae</taxon>
        <taxon>Chenopodium</taxon>
    </lineage>
</organism>
<reference evidence="2" key="1">
    <citation type="journal article" date="2017" name="Nature">
        <title>The genome of Chenopodium quinoa.</title>
        <authorList>
            <person name="Jarvis D.E."/>
            <person name="Ho Y.S."/>
            <person name="Lightfoot D.J."/>
            <person name="Schmoeckel S.M."/>
            <person name="Li B."/>
            <person name="Borm T.J.A."/>
            <person name="Ohyanagi H."/>
            <person name="Mineta K."/>
            <person name="Michell C.T."/>
            <person name="Saber N."/>
            <person name="Kharbatia N.M."/>
            <person name="Rupper R.R."/>
            <person name="Sharp A.R."/>
            <person name="Dally N."/>
            <person name="Boughton B.A."/>
            <person name="Woo Y.H."/>
            <person name="Gao G."/>
            <person name="Schijlen E.G.W.M."/>
            <person name="Guo X."/>
            <person name="Momin A.A."/>
            <person name="Negrao S."/>
            <person name="Al-Babili S."/>
            <person name="Gehring C."/>
            <person name="Roessner U."/>
            <person name="Jung C."/>
            <person name="Murphy K."/>
            <person name="Arold S.T."/>
            <person name="Gojobori T."/>
            <person name="van der Linden C.G."/>
            <person name="van Loo E.N."/>
            <person name="Jellen E.N."/>
            <person name="Maughan P.J."/>
            <person name="Tester M."/>
        </authorList>
    </citation>
    <scope>NUCLEOTIDE SEQUENCE [LARGE SCALE GENOMIC DNA]</scope>
    <source>
        <strain evidence="2">cv. PI 614886</strain>
    </source>
</reference>
<proteinExistence type="predicted"/>
<dbReference type="InterPro" id="IPR002156">
    <property type="entry name" value="RNaseH_domain"/>
</dbReference>
<dbReference type="Gene3D" id="3.30.420.10">
    <property type="entry name" value="Ribonuclease H-like superfamily/Ribonuclease H"/>
    <property type="match status" value="1"/>
</dbReference>
<reference evidence="2" key="2">
    <citation type="submission" date="2021-03" db="UniProtKB">
        <authorList>
            <consortium name="EnsemblPlants"/>
        </authorList>
    </citation>
    <scope>IDENTIFICATION</scope>
</reference>
<evidence type="ECO:0000313" key="3">
    <source>
        <dbReference type="Proteomes" id="UP000596660"/>
    </source>
</evidence>
<dbReference type="CDD" id="cd06222">
    <property type="entry name" value="RNase_H_like"/>
    <property type="match status" value="1"/>
</dbReference>
<evidence type="ECO:0000259" key="1">
    <source>
        <dbReference type="Pfam" id="PF13456"/>
    </source>
</evidence>
<sequence>MFLFSFAWHIWDNYEHAIVNSESQASFAERVLWVADKINKEELCVLLSIACLNSSGGIGAVARDSEGHVLWAAVRRIPMGWDVETVEVVAARFGCQVARRLGLQRVWLEGDALTVINTINGSSHACLCFCIPEMNSIGGILVLLPNILPQCSDNQTFKVEYKLKRFKTLPLRDKGEKILNKKVEKQKVVGKGKQKVVGKGKEKAKSDEFPKNIKAERFCFSDSLRSRMSPSSVVSVVEDCSDALLKSIRQMGFGSLEYLKVTHLPLHLGLWLVQHFDAKTSSLCIPDYEPFRITEQHVHEVFGFPLGGQDIKDATTYPSVVRRWKKQFKRNPICVKLGELASYLKNRKSGGPMFKRNFAVLCVSTLMSGGQNMNVNYSIMRYLGETDKIRYLNWSKYILDHLMTNKIDWDKRPTRYFPGSLVFLMLLYVDRFVIEEVRAQREIPILKGWTTNMLSTREKLEFFKGRIESFGNSQLVAVYSGSKKPKMGHALLIVALKRRENALHWQHSSKNISRQSTHHFHAQHLEHIHQTQYKGGPRDKKIYHDLFLQNLPQSSTVGTNLQADVF</sequence>
<evidence type="ECO:0000313" key="2">
    <source>
        <dbReference type="EnsemblPlants" id="AUR62031912-RA:cds"/>
    </source>
</evidence>
<dbReference type="GO" id="GO:0004523">
    <property type="term" value="F:RNA-DNA hybrid ribonuclease activity"/>
    <property type="evidence" value="ECO:0007669"/>
    <property type="project" value="InterPro"/>
</dbReference>
<dbReference type="InterPro" id="IPR036397">
    <property type="entry name" value="RNaseH_sf"/>
</dbReference>
<dbReference type="Proteomes" id="UP000596660">
    <property type="component" value="Unplaced"/>
</dbReference>
<protein>
    <recommendedName>
        <fullName evidence="1">RNase H type-1 domain-containing protein</fullName>
    </recommendedName>
</protein>
<name>A0A803MLV0_CHEQI</name>
<dbReference type="InterPro" id="IPR044730">
    <property type="entry name" value="RNase_H-like_dom_plant"/>
</dbReference>
<dbReference type="PANTHER" id="PTHR34835">
    <property type="entry name" value="OS07G0283600 PROTEIN-RELATED"/>
    <property type="match status" value="1"/>
</dbReference>
<keyword evidence="3" id="KW-1185">Reference proteome</keyword>
<accession>A0A803MLV0</accession>
<dbReference type="AlphaFoldDB" id="A0A803MLV0"/>